<dbReference type="Gene3D" id="3.40.50.1360">
    <property type="match status" value="1"/>
</dbReference>
<keyword evidence="2" id="KW-0805">Transcription regulation</keyword>
<evidence type="ECO:0000256" key="1">
    <source>
        <dbReference type="ARBA" id="ARBA00010466"/>
    </source>
</evidence>
<dbReference type="InterPro" id="IPR051054">
    <property type="entry name" value="SorC_transcr_regulators"/>
</dbReference>
<evidence type="ECO:0000256" key="4">
    <source>
        <dbReference type="ARBA" id="ARBA00023163"/>
    </source>
</evidence>
<keyword evidence="7" id="KW-1185">Reference proteome</keyword>
<dbReference type="PANTHER" id="PTHR34294">
    <property type="entry name" value="TRANSCRIPTIONAL REGULATOR-RELATED"/>
    <property type="match status" value="1"/>
</dbReference>
<feature type="domain" description="Sugar-binding" evidence="5">
    <location>
        <begin position="37"/>
        <end position="117"/>
    </location>
</feature>
<dbReference type="SUPFAM" id="SSF100950">
    <property type="entry name" value="NagB/RpiA/CoA transferase-like"/>
    <property type="match status" value="1"/>
</dbReference>
<gene>
    <name evidence="6" type="ORF">D3P05_24070</name>
</gene>
<dbReference type="GO" id="GO:0030246">
    <property type="term" value="F:carbohydrate binding"/>
    <property type="evidence" value="ECO:0007669"/>
    <property type="project" value="InterPro"/>
</dbReference>
<keyword evidence="3" id="KW-0238">DNA-binding</keyword>
<dbReference type="AlphaFoldDB" id="A0A418ZQ42"/>
<protein>
    <recommendedName>
        <fullName evidence="5">Sugar-binding domain-containing protein</fullName>
    </recommendedName>
</protein>
<dbReference type="PANTHER" id="PTHR34294:SF1">
    <property type="entry name" value="TRANSCRIPTIONAL REGULATOR LSRR"/>
    <property type="match status" value="1"/>
</dbReference>
<evidence type="ECO:0000259" key="5">
    <source>
        <dbReference type="Pfam" id="PF04198"/>
    </source>
</evidence>
<dbReference type="InterPro" id="IPR007324">
    <property type="entry name" value="Sugar-bd_dom_put"/>
</dbReference>
<reference evidence="7" key="1">
    <citation type="submission" date="2018-09" db="EMBL/GenBank/DDBJ databases">
        <title>Paracoccus onubensis nov. sp. a moderate halophilic bacterium isolated from Gruta de las Maravillas (Aracena, Spain).</title>
        <authorList>
            <person name="Jurado V."/>
            <person name="Gutierrez-Patricio S."/>
            <person name="Gonzalez-Pimentel J.L."/>
            <person name="Miller A.Z."/>
            <person name="Laiz L."/>
            <person name="Saiz-Jimenez C."/>
        </authorList>
    </citation>
    <scope>NUCLEOTIDE SEQUENCE [LARGE SCALE GENOMIC DNA]</scope>
    <source>
        <strain evidence="7">DSM 26381</strain>
    </source>
</reference>
<evidence type="ECO:0000313" key="6">
    <source>
        <dbReference type="EMBL" id="RJK97373.1"/>
    </source>
</evidence>
<dbReference type="GO" id="GO:0003677">
    <property type="term" value="F:DNA binding"/>
    <property type="evidence" value="ECO:0007669"/>
    <property type="project" value="UniProtKB-KW"/>
</dbReference>
<evidence type="ECO:0000256" key="3">
    <source>
        <dbReference type="ARBA" id="ARBA00023125"/>
    </source>
</evidence>
<accession>A0A418ZQ42</accession>
<proteinExistence type="inferred from homology"/>
<dbReference type="OrthoDB" id="9808171at2"/>
<comment type="similarity">
    <text evidence="1">Belongs to the SorC transcriptional regulatory family.</text>
</comment>
<sequence>MYWRIWASSSFLRHYDEAQILLKSQPQICAMGADGGHLEAAGAIGDALCHFIDAEGKVVDHPVNRRVLAIHPDDLRSAKTLVLASGGWQKHAVIRAGLIRLQPQVLIVDEHVAERLIAGR</sequence>
<dbReference type="Pfam" id="PF04198">
    <property type="entry name" value="Sugar-bind"/>
    <property type="match status" value="1"/>
</dbReference>
<comment type="caution">
    <text evidence="6">The sequence shown here is derived from an EMBL/GenBank/DDBJ whole genome shotgun (WGS) entry which is preliminary data.</text>
</comment>
<keyword evidence="4" id="KW-0804">Transcription</keyword>
<dbReference type="Proteomes" id="UP000283587">
    <property type="component" value="Unassembled WGS sequence"/>
</dbReference>
<organism evidence="6 7">
    <name type="scientific">Paracoccus siganidrum</name>
    <dbReference type="NCBI Taxonomy" id="1276757"/>
    <lineage>
        <taxon>Bacteria</taxon>
        <taxon>Pseudomonadati</taxon>
        <taxon>Pseudomonadota</taxon>
        <taxon>Alphaproteobacteria</taxon>
        <taxon>Rhodobacterales</taxon>
        <taxon>Paracoccaceae</taxon>
        <taxon>Paracoccus</taxon>
    </lineage>
</organism>
<evidence type="ECO:0000313" key="7">
    <source>
        <dbReference type="Proteomes" id="UP000283587"/>
    </source>
</evidence>
<name>A0A418ZQ42_9RHOB</name>
<dbReference type="EMBL" id="QZEW01000231">
    <property type="protein sequence ID" value="RJK97373.1"/>
    <property type="molecule type" value="Genomic_DNA"/>
</dbReference>
<evidence type="ECO:0000256" key="2">
    <source>
        <dbReference type="ARBA" id="ARBA00023015"/>
    </source>
</evidence>
<dbReference type="InterPro" id="IPR037171">
    <property type="entry name" value="NagB/RpiA_transferase-like"/>
</dbReference>